<feature type="transmembrane region" description="Helical" evidence="7">
    <location>
        <begin position="49"/>
        <end position="71"/>
    </location>
</feature>
<dbReference type="GO" id="GO:0005886">
    <property type="term" value="C:plasma membrane"/>
    <property type="evidence" value="ECO:0007669"/>
    <property type="project" value="TreeGrafter"/>
</dbReference>
<keyword evidence="5 7" id="KW-0472">Membrane</keyword>
<comment type="subcellular location">
    <subcellularLocation>
        <location evidence="1">Membrane</location>
        <topology evidence="1">Multi-pass membrane protein</topology>
    </subcellularLocation>
</comment>
<feature type="transmembrane region" description="Helical" evidence="7">
    <location>
        <begin position="507"/>
        <end position="525"/>
    </location>
</feature>
<feature type="transmembrane region" description="Helical" evidence="7">
    <location>
        <begin position="451"/>
        <end position="473"/>
    </location>
</feature>
<dbReference type="PANTHER" id="PTHR11819">
    <property type="entry name" value="SOLUTE CARRIER FAMILY 5"/>
    <property type="match status" value="1"/>
</dbReference>
<name>A0A6I6SLH7_9GAMM</name>
<gene>
    <name evidence="8" type="ORF">EKK97_05915</name>
</gene>
<feature type="transmembrane region" description="Helical" evidence="7">
    <location>
        <begin position="122"/>
        <end position="143"/>
    </location>
</feature>
<dbReference type="Proteomes" id="UP000464013">
    <property type="component" value="Chromosome"/>
</dbReference>
<accession>A0A6I6SLH7</accession>
<keyword evidence="3 7" id="KW-0812">Transmembrane</keyword>
<evidence type="ECO:0000256" key="6">
    <source>
        <dbReference type="RuleBase" id="RU362091"/>
    </source>
</evidence>
<dbReference type="NCBIfam" id="TIGR00813">
    <property type="entry name" value="sss"/>
    <property type="match status" value="1"/>
</dbReference>
<feature type="transmembrane region" description="Helical" evidence="7">
    <location>
        <begin position="231"/>
        <end position="249"/>
    </location>
</feature>
<reference evidence="8 9" key="1">
    <citation type="submission" date="2019-01" db="EMBL/GenBank/DDBJ databases">
        <title>Complete genome of a denitifying bacterium Halomons sp. BC-M4-5.</title>
        <authorList>
            <person name="Wang L."/>
            <person name="Shao Z."/>
        </authorList>
    </citation>
    <scope>NUCLEOTIDE SEQUENCE [LARGE SCALE GENOMIC DNA]</scope>
    <source>
        <strain evidence="8 9">BC-M4-5</strain>
    </source>
</reference>
<feature type="transmembrane region" description="Helical" evidence="7">
    <location>
        <begin position="6"/>
        <end position="28"/>
    </location>
</feature>
<dbReference type="PROSITE" id="PS50283">
    <property type="entry name" value="NA_SOLUT_SYMP_3"/>
    <property type="match status" value="1"/>
</dbReference>
<dbReference type="OrthoDB" id="9814523at2"/>
<evidence type="ECO:0000256" key="4">
    <source>
        <dbReference type="ARBA" id="ARBA00022989"/>
    </source>
</evidence>
<organism evidence="8 9">
    <name type="scientific">Billgrantia tianxiuensis</name>
    <dbReference type="NCBI Taxonomy" id="2497861"/>
    <lineage>
        <taxon>Bacteria</taxon>
        <taxon>Pseudomonadati</taxon>
        <taxon>Pseudomonadota</taxon>
        <taxon>Gammaproteobacteria</taxon>
        <taxon>Oceanospirillales</taxon>
        <taxon>Halomonadaceae</taxon>
        <taxon>Billgrantia</taxon>
    </lineage>
</organism>
<dbReference type="GO" id="GO:0005412">
    <property type="term" value="F:D-glucose:sodium symporter activity"/>
    <property type="evidence" value="ECO:0007669"/>
    <property type="project" value="TreeGrafter"/>
</dbReference>
<feature type="transmembrane region" description="Helical" evidence="7">
    <location>
        <begin position="83"/>
        <end position="101"/>
    </location>
</feature>
<evidence type="ECO:0000256" key="3">
    <source>
        <dbReference type="ARBA" id="ARBA00022692"/>
    </source>
</evidence>
<dbReference type="EMBL" id="CP035042">
    <property type="protein sequence ID" value="QHC49244.1"/>
    <property type="molecule type" value="Genomic_DNA"/>
</dbReference>
<evidence type="ECO:0000313" key="8">
    <source>
        <dbReference type="EMBL" id="QHC49244.1"/>
    </source>
</evidence>
<dbReference type="Gene3D" id="1.20.1730.10">
    <property type="entry name" value="Sodium/glucose cotransporter"/>
    <property type="match status" value="1"/>
</dbReference>
<protein>
    <submittedName>
        <fullName evidence="8">Sodium:solute symporter</fullName>
    </submittedName>
</protein>
<keyword evidence="9" id="KW-1185">Reference proteome</keyword>
<proteinExistence type="inferred from homology"/>
<dbReference type="InterPro" id="IPR001734">
    <property type="entry name" value="Na/solute_symporter"/>
</dbReference>
<feature type="transmembrane region" description="Helical" evidence="7">
    <location>
        <begin position="155"/>
        <end position="177"/>
    </location>
</feature>
<evidence type="ECO:0000256" key="7">
    <source>
        <dbReference type="SAM" id="Phobius"/>
    </source>
</evidence>
<feature type="transmembrane region" description="Helical" evidence="7">
    <location>
        <begin position="189"/>
        <end position="211"/>
    </location>
</feature>
<sequence length="527" mass="57847">MPEFELANIDLVIVGLYVAMILGIGFWAGRKQQDSESYFLAGRGTLWPLVGLSLVSANLSGTSYIGLAGAGYHDGIAVWNYEWMATLVLVFFVLFILPFYLRSRVSTMPEFLARRYDKRSRYAFSLFSIFTAILIDSAGALFAGGITLQLLFPEVPLGVLIGAMALLGGGYVILGGLRAVIVTDTIQCVLLYVAGGVIFFLVFRELGSWSAVQDAAPEGGFSVVKPADDDFLPWPGIFTGVLWLGFYYWTTNHIVMQKVLSAKSVDHGRWGALLAGFLQLPLLFLLILPGTMGRAIYPDLAEADLIWPTLAFDLLPIGLRGLVLAALVAALMSTLDSVLNGASSLVVNDFIRTRKKNRSAKQLLLISRAMVGVFMVLAGLWAPVILTFEGIVEYFQSFLGYVTMPAVVIFLGGLFWRRATAAAGFWTLVIGAPIGMTGFLAGEIFELYQLQFLYGTGLMLLLCVSIFVVVTLSTEAPKEEELKDCVWSRAAWREESRDLAGKPWWQNYRVLAGLLVVVTVIWVSLFI</sequence>
<feature type="transmembrane region" description="Helical" evidence="7">
    <location>
        <begin position="363"/>
        <end position="386"/>
    </location>
</feature>
<comment type="similarity">
    <text evidence="2 6">Belongs to the sodium:solute symporter (SSF) (TC 2.A.21) family.</text>
</comment>
<keyword evidence="4 7" id="KW-1133">Transmembrane helix</keyword>
<evidence type="ECO:0000313" key="9">
    <source>
        <dbReference type="Proteomes" id="UP000464013"/>
    </source>
</evidence>
<evidence type="ECO:0000256" key="2">
    <source>
        <dbReference type="ARBA" id="ARBA00006434"/>
    </source>
</evidence>
<dbReference type="RefSeq" id="WP_159550215.1">
    <property type="nucleotide sequence ID" value="NZ_CP035042.1"/>
</dbReference>
<feature type="transmembrane region" description="Helical" evidence="7">
    <location>
        <begin position="270"/>
        <end position="297"/>
    </location>
</feature>
<dbReference type="InterPro" id="IPR038377">
    <property type="entry name" value="Na/Glc_symporter_sf"/>
</dbReference>
<evidence type="ECO:0000256" key="5">
    <source>
        <dbReference type="ARBA" id="ARBA00023136"/>
    </source>
</evidence>
<evidence type="ECO:0000256" key="1">
    <source>
        <dbReference type="ARBA" id="ARBA00004141"/>
    </source>
</evidence>
<dbReference type="AlphaFoldDB" id="A0A6I6SLH7"/>
<dbReference type="PANTHER" id="PTHR11819:SF195">
    <property type="entry name" value="SODIUM_GLUCOSE COTRANSPORTER 4"/>
    <property type="match status" value="1"/>
</dbReference>
<feature type="transmembrane region" description="Helical" evidence="7">
    <location>
        <begin position="398"/>
        <end position="416"/>
    </location>
</feature>
<dbReference type="KEGG" id="htx:EKK97_05915"/>
<feature type="transmembrane region" description="Helical" evidence="7">
    <location>
        <begin position="423"/>
        <end position="445"/>
    </location>
</feature>
<feature type="transmembrane region" description="Helical" evidence="7">
    <location>
        <begin position="317"/>
        <end position="342"/>
    </location>
</feature>
<dbReference type="Pfam" id="PF00474">
    <property type="entry name" value="SSF"/>
    <property type="match status" value="1"/>
</dbReference>